<dbReference type="InterPro" id="IPR051127">
    <property type="entry name" value="Fungal_SecMet_Regulators"/>
</dbReference>
<dbReference type="PROSITE" id="PS00463">
    <property type="entry name" value="ZN2_CY6_FUNGAL_1"/>
    <property type="match status" value="1"/>
</dbReference>
<dbReference type="OrthoDB" id="3364175at2759"/>
<dbReference type="GO" id="GO:0005634">
    <property type="term" value="C:nucleus"/>
    <property type="evidence" value="ECO:0007669"/>
    <property type="project" value="TreeGrafter"/>
</dbReference>
<keyword evidence="3" id="KW-0238">DNA-binding</keyword>
<dbReference type="GeneID" id="63768042"/>
<dbReference type="PROSITE" id="PS50048">
    <property type="entry name" value="ZN2_CY6_FUNGAL_2"/>
    <property type="match status" value="1"/>
</dbReference>
<protein>
    <recommendedName>
        <fullName evidence="7">Zn(2)-C6 fungal-type domain-containing protein</fullName>
    </recommendedName>
</protein>
<dbReference type="RefSeq" id="XP_040703370.1">
    <property type="nucleotide sequence ID" value="XM_040851969.1"/>
</dbReference>
<evidence type="ECO:0000256" key="1">
    <source>
        <dbReference type="ARBA" id="ARBA00022723"/>
    </source>
</evidence>
<dbReference type="Proteomes" id="UP000184356">
    <property type="component" value="Unassembled WGS sequence"/>
</dbReference>
<dbReference type="SMART" id="SM00906">
    <property type="entry name" value="Fungal_trans"/>
    <property type="match status" value="1"/>
</dbReference>
<dbReference type="SUPFAM" id="SSF57701">
    <property type="entry name" value="Zn2/Cys6 DNA-binding domain"/>
    <property type="match status" value="1"/>
</dbReference>
<evidence type="ECO:0000313" key="9">
    <source>
        <dbReference type="Proteomes" id="UP000184356"/>
    </source>
</evidence>
<dbReference type="PANTHER" id="PTHR47424">
    <property type="entry name" value="REGULATORY PROTEIN GAL4"/>
    <property type="match status" value="1"/>
</dbReference>
<dbReference type="InterPro" id="IPR007219">
    <property type="entry name" value="XnlR_reg_dom"/>
</dbReference>
<evidence type="ECO:0000256" key="6">
    <source>
        <dbReference type="SAM" id="MobiDB-lite"/>
    </source>
</evidence>
<dbReference type="PANTHER" id="PTHR47424:SF2">
    <property type="entry name" value="TRANSCRIPTION FACTOR DOMAIN-CONTAINING PROTEIN-RELATED"/>
    <property type="match status" value="1"/>
</dbReference>
<evidence type="ECO:0000313" key="8">
    <source>
        <dbReference type="EMBL" id="OJJ59564.1"/>
    </source>
</evidence>
<evidence type="ECO:0000259" key="7">
    <source>
        <dbReference type="PROSITE" id="PS50048"/>
    </source>
</evidence>
<keyword evidence="2" id="KW-0805">Transcription regulation</keyword>
<gene>
    <name evidence="8" type="ORF">ASPSYDRAFT_881264</name>
</gene>
<dbReference type="VEuPathDB" id="FungiDB:ASPSYDRAFT_881264"/>
<dbReference type="AlphaFoldDB" id="A0A1L9TJE6"/>
<dbReference type="STRING" id="1036612.A0A1L9TJE6"/>
<evidence type="ECO:0000256" key="5">
    <source>
        <dbReference type="ARBA" id="ARBA00023242"/>
    </source>
</evidence>
<dbReference type="GO" id="GO:0000978">
    <property type="term" value="F:RNA polymerase II cis-regulatory region sequence-specific DNA binding"/>
    <property type="evidence" value="ECO:0007669"/>
    <property type="project" value="TreeGrafter"/>
</dbReference>
<dbReference type="GO" id="GO:0006351">
    <property type="term" value="P:DNA-templated transcription"/>
    <property type="evidence" value="ECO:0007669"/>
    <property type="project" value="InterPro"/>
</dbReference>
<dbReference type="EMBL" id="KV878585">
    <property type="protein sequence ID" value="OJJ59564.1"/>
    <property type="molecule type" value="Genomic_DNA"/>
</dbReference>
<dbReference type="InterPro" id="IPR036864">
    <property type="entry name" value="Zn2-C6_fun-type_DNA-bd_sf"/>
</dbReference>
<dbReference type="SMART" id="SM00066">
    <property type="entry name" value="GAL4"/>
    <property type="match status" value="1"/>
</dbReference>
<evidence type="ECO:0000256" key="3">
    <source>
        <dbReference type="ARBA" id="ARBA00023125"/>
    </source>
</evidence>
<keyword evidence="9" id="KW-1185">Reference proteome</keyword>
<dbReference type="Pfam" id="PF00172">
    <property type="entry name" value="Zn_clus"/>
    <property type="match status" value="1"/>
</dbReference>
<dbReference type="GO" id="GO:0000435">
    <property type="term" value="P:positive regulation of transcription from RNA polymerase II promoter by galactose"/>
    <property type="evidence" value="ECO:0007669"/>
    <property type="project" value="TreeGrafter"/>
</dbReference>
<dbReference type="CDD" id="cd12148">
    <property type="entry name" value="fungal_TF_MHR"/>
    <property type="match status" value="1"/>
</dbReference>
<dbReference type="Gene3D" id="4.10.240.10">
    <property type="entry name" value="Zn(2)-C6 fungal-type DNA-binding domain"/>
    <property type="match status" value="1"/>
</dbReference>
<keyword evidence="4" id="KW-0804">Transcription</keyword>
<dbReference type="InterPro" id="IPR001138">
    <property type="entry name" value="Zn2Cys6_DnaBD"/>
</dbReference>
<evidence type="ECO:0000256" key="2">
    <source>
        <dbReference type="ARBA" id="ARBA00023015"/>
    </source>
</evidence>
<dbReference type="GO" id="GO:0000981">
    <property type="term" value="F:DNA-binding transcription factor activity, RNA polymerase II-specific"/>
    <property type="evidence" value="ECO:0007669"/>
    <property type="project" value="InterPro"/>
</dbReference>
<evidence type="ECO:0000256" key="4">
    <source>
        <dbReference type="ARBA" id="ARBA00023163"/>
    </source>
</evidence>
<dbReference type="Pfam" id="PF04082">
    <property type="entry name" value="Fungal_trans"/>
    <property type="match status" value="1"/>
</dbReference>
<reference evidence="9" key="1">
    <citation type="journal article" date="2017" name="Genome Biol.">
        <title>Comparative genomics reveals high biological diversity and specific adaptations in the industrially and medically important fungal genus Aspergillus.</title>
        <authorList>
            <person name="de Vries R.P."/>
            <person name="Riley R."/>
            <person name="Wiebenga A."/>
            <person name="Aguilar-Osorio G."/>
            <person name="Amillis S."/>
            <person name="Uchima C.A."/>
            <person name="Anderluh G."/>
            <person name="Asadollahi M."/>
            <person name="Askin M."/>
            <person name="Barry K."/>
            <person name="Battaglia E."/>
            <person name="Bayram O."/>
            <person name="Benocci T."/>
            <person name="Braus-Stromeyer S.A."/>
            <person name="Caldana C."/>
            <person name="Canovas D."/>
            <person name="Cerqueira G.C."/>
            <person name="Chen F."/>
            <person name="Chen W."/>
            <person name="Choi C."/>
            <person name="Clum A."/>
            <person name="Dos Santos R.A."/>
            <person name="Damasio A.R."/>
            <person name="Diallinas G."/>
            <person name="Emri T."/>
            <person name="Fekete E."/>
            <person name="Flipphi M."/>
            <person name="Freyberg S."/>
            <person name="Gallo A."/>
            <person name="Gournas C."/>
            <person name="Habgood R."/>
            <person name="Hainaut M."/>
            <person name="Harispe M.L."/>
            <person name="Henrissat B."/>
            <person name="Hilden K.S."/>
            <person name="Hope R."/>
            <person name="Hossain A."/>
            <person name="Karabika E."/>
            <person name="Karaffa L."/>
            <person name="Karanyi Z."/>
            <person name="Krasevec N."/>
            <person name="Kuo A."/>
            <person name="Kusch H."/>
            <person name="LaButti K."/>
            <person name="Lagendijk E.L."/>
            <person name="Lapidus A."/>
            <person name="Levasseur A."/>
            <person name="Lindquist E."/>
            <person name="Lipzen A."/>
            <person name="Logrieco A.F."/>
            <person name="MacCabe A."/>
            <person name="Maekelae M.R."/>
            <person name="Malavazi I."/>
            <person name="Melin P."/>
            <person name="Meyer V."/>
            <person name="Mielnichuk N."/>
            <person name="Miskei M."/>
            <person name="Molnar A.P."/>
            <person name="Mule G."/>
            <person name="Ngan C.Y."/>
            <person name="Orejas M."/>
            <person name="Orosz E."/>
            <person name="Ouedraogo J.P."/>
            <person name="Overkamp K.M."/>
            <person name="Park H.-S."/>
            <person name="Perrone G."/>
            <person name="Piumi F."/>
            <person name="Punt P.J."/>
            <person name="Ram A.F."/>
            <person name="Ramon A."/>
            <person name="Rauscher S."/>
            <person name="Record E."/>
            <person name="Riano-Pachon D.M."/>
            <person name="Robert V."/>
            <person name="Roehrig J."/>
            <person name="Ruller R."/>
            <person name="Salamov A."/>
            <person name="Salih N.S."/>
            <person name="Samson R.A."/>
            <person name="Sandor E."/>
            <person name="Sanguinetti M."/>
            <person name="Schuetze T."/>
            <person name="Sepcic K."/>
            <person name="Shelest E."/>
            <person name="Sherlock G."/>
            <person name="Sophianopoulou V."/>
            <person name="Squina F.M."/>
            <person name="Sun H."/>
            <person name="Susca A."/>
            <person name="Todd R.B."/>
            <person name="Tsang A."/>
            <person name="Unkles S.E."/>
            <person name="van de Wiele N."/>
            <person name="van Rossen-Uffink D."/>
            <person name="Oliveira J.V."/>
            <person name="Vesth T.C."/>
            <person name="Visser J."/>
            <person name="Yu J.-H."/>
            <person name="Zhou M."/>
            <person name="Andersen M.R."/>
            <person name="Archer D.B."/>
            <person name="Baker S.E."/>
            <person name="Benoit I."/>
            <person name="Brakhage A.A."/>
            <person name="Braus G.H."/>
            <person name="Fischer R."/>
            <person name="Frisvad J.C."/>
            <person name="Goldman G.H."/>
            <person name="Houbraken J."/>
            <person name="Oakley B."/>
            <person name="Pocsi I."/>
            <person name="Scazzocchio C."/>
            <person name="Seiboth B."/>
            <person name="vanKuyk P.A."/>
            <person name="Wortman J."/>
            <person name="Dyer P.S."/>
            <person name="Grigoriev I.V."/>
        </authorList>
    </citation>
    <scope>NUCLEOTIDE SEQUENCE [LARGE SCALE GENOMIC DNA]</scope>
    <source>
        <strain evidence="9">CBS 593.65</strain>
    </source>
</reference>
<keyword evidence="1" id="KW-0479">Metal-binding</keyword>
<accession>A0A1L9TJE6</accession>
<feature type="domain" description="Zn(2)-C6 fungal-type" evidence="7">
    <location>
        <begin position="16"/>
        <end position="45"/>
    </location>
</feature>
<organism evidence="8 9">
    <name type="scientific">Aspergillus sydowii CBS 593.65</name>
    <dbReference type="NCBI Taxonomy" id="1036612"/>
    <lineage>
        <taxon>Eukaryota</taxon>
        <taxon>Fungi</taxon>
        <taxon>Dikarya</taxon>
        <taxon>Ascomycota</taxon>
        <taxon>Pezizomycotina</taxon>
        <taxon>Eurotiomycetes</taxon>
        <taxon>Eurotiomycetidae</taxon>
        <taxon>Eurotiales</taxon>
        <taxon>Aspergillaceae</taxon>
        <taxon>Aspergillus</taxon>
        <taxon>Aspergillus subgen. Nidulantes</taxon>
    </lineage>
</organism>
<feature type="region of interest" description="Disordered" evidence="6">
    <location>
        <begin position="93"/>
        <end position="120"/>
    </location>
</feature>
<dbReference type="CDD" id="cd00067">
    <property type="entry name" value="GAL4"/>
    <property type="match status" value="1"/>
</dbReference>
<dbReference type="GO" id="GO:0008270">
    <property type="term" value="F:zinc ion binding"/>
    <property type="evidence" value="ECO:0007669"/>
    <property type="project" value="InterPro"/>
</dbReference>
<name>A0A1L9TJE6_9EURO</name>
<proteinExistence type="predicted"/>
<sequence>MPKSVSRKSGLAELRACTECRKRKSKCSGTNPCSYCAKTNKLCVFGPRPSRTPLTRRNLDAAEVRCTGLLSLLRRLNPDVDIEDALRTIAPDYEYPGPVELPQELEPGSESPGSSHGFEWNEASMARDPADGMVSLPTARAEGYLGNSSGTRLLQTISDLLPENHNLQEHQGDSPARASQTGSPSLLMHFANTAVLDNLVDAYFLWYNCSYPILHETTFRDKYRSRQQIHPRSSWHLLFYLVLAIGHWVSTGGSPLSQCSYYMAARSRMSMRMLESGSLVAVEAFLLMGNYLQKRDRPNTGYNYIGIAYRMALGLGLHREPPSDATRNTLLNERRRAVWWVVYCFDSGFSLTTGRPVMASDSFIETRLPLNVDDSNCVLESPLTAPVDRPTTYSAIIAQARLVSIANRIFSEIISCPYRQSFDLKAPRSIDHQLKAWRLSLPSYFTAQDVPTWFRGPRAIVGWKEQNLRMLLWWGSQRLCSAPSEREEAQNMCHFAAVETIQDVTTFCRDFFETLHTGLSWYATYFLFQASVVLSIHHLRPLPALDSSLAAVNQELWFSSISRARDCLASLGPTNNAAMRCLAVLDRIRDRSPPGQPAQIREYDPAYQAQEPGGEIADTCLAPLAVDPTLQVFFEDTSWENDLFEGLNGFPSTDEVDLFDYVGNPGQTMP</sequence>
<keyword evidence="5" id="KW-0539">Nucleus</keyword>
<feature type="compositionally biased region" description="Low complexity" evidence="6">
    <location>
        <begin position="100"/>
        <end position="115"/>
    </location>
</feature>